<dbReference type="InterPro" id="IPR051497">
    <property type="entry name" value="Dev/Hematopoietic_TF"/>
</dbReference>
<evidence type="ECO:0000256" key="3">
    <source>
        <dbReference type="ARBA" id="ARBA00022737"/>
    </source>
</evidence>
<feature type="region of interest" description="Disordered" evidence="10">
    <location>
        <begin position="1"/>
        <end position="148"/>
    </location>
</feature>
<comment type="caution">
    <text evidence="12">The sequence shown here is derived from an EMBL/GenBank/DDBJ whole genome shotgun (WGS) entry which is preliminary data.</text>
</comment>
<name>A0A2G8JGX3_STIJA</name>
<gene>
    <name evidence="12" type="ORF">BSL78_28176</name>
</gene>
<evidence type="ECO:0000313" key="12">
    <source>
        <dbReference type="EMBL" id="PIK35001.1"/>
    </source>
</evidence>
<keyword evidence="8" id="KW-0539">Nucleus</keyword>
<evidence type="ECO:0000256" key="9">
    <source>
        <dbReference type="PROSITE-ProRule" id="PRU00042"/>
    </source>
</evidence>
<keyword evidence="4 9" id="KW-0863">Zinc-finger</keyword>
<evidence type="ECO:0000256" key="1">
    <source>
        <dbReference type="ARBA" id="ARBA00004123"/>
    </source>
</evidence>
<dbReference type="OrthoDB" id="6249959at2759"/>
<dbReference type="EMBL" id="MRZV01002016">
    <property type="protein sequence ID" value="PIK35001.1"/>
    <property type="molecule type" value="Genomic_DNA"/>
</dbReference>
<dbReference type="GO" id="GO:0000978">
    <property type="term" value="F:RNA polymerase II cis-regulatory region sequence-specific DNA binding"/>
    <property type="evidence" value="ECO:0007669"/>
    <property type="project" value="TreeGrafter"/>
</dbReference>
<feature type="compositionally biased region" description="Acidic residues" evidence="10">
    <location>
        <begin position="25"/>
        <end position="39"/>
    </location>
</feature>
<reference evidence="12 13" key="1">
    <citation type="journal article" date="2017" name="PLoS Biol.">
        <title>The sea cucumber genome provides insights into morphological evolution and visceral regeneration.</title>
        <authorList>
            <person name="Zhang X."/>
            <person name="Sun L."/>
            <person name="Yuan J."/>
            <person name="Sun Y."/>
            <person name="Gao Y."/>
            <person name="Zhang L."/>
            <person name="Li S."/>
            <person name="Dai H."/>
            <person name="Hamel J.F."/>
            <person name="Liu C."/>
            <person name="Yu Y."/>
            <person name="Liu S."/>
            <person name="Lin W."/>
            <person name="Guo K."/>
            <person name="Jin S."/>
            <person name="Xu P."/>
            <person name="Storey K.B."/>
            <person name="Huan P."/>
            <person name="Zhang T."/>
            <person name="Zhou Y."/>
            <person name="Zhang J."/>
            <person name="Lin C."/>
            <person name="Li X."/>
            <person name="Xing L."/>
            <person name="Huo D."/>
            <person name="Sun M."/>
            <person name="Wang L."/>
            <person name="Mercier A."/>
            <person name="Li F."/>
            <person name="Yang H."/>
            <person name="Xiang J."/>
        </authorList>
    </citation>
    <scope>NUCLEOTIDE SEQUENCE [LARGE SCALE GENOMIC DNA]</scope>
    <source>
        <strain evidence="12">Shaxun</strain>
        <tissue evidence="12">Muscle</tissue>
    </source>
</reference>
<feature type="compositionally biased region" description="Basic and acidic residues" evidence="10">
    <location>
        <begin position="132"/>
        <end position="143"/>
    </location>
</feature>
<dbReference type="Gene3D" id="3.30.160.60">
    <property type="entry name" value="Classic Zinc Finger"/>
    <property type="match status" value="1"/>
</dbReference>
<dbReference type="GO" id="GO:0006357">
    <property type="term" value="P:regulation of transcription by RNA polymerase II"/>
    <property type="evidence" value="ECO:0007669"/>
    <property type="project" value="TreeGrafter"/>
</dbReference>
<keyword evidence="3" id="KW-0677">Repeat</keyword>
<dbReference type="PROSITE" id="PS00028">
    <property type="entry name" value="ZINC_FINGER_C2H2_1"/>
    <property type="match status" value="1"/>
</dbReference>
<protein>
    <submittedName>
        <fullName evidence="12">Putative zinc finger protein</fullName>
    </submittedName>
</protein>
<evidence type="ECO:0000256" key="10">
    <source>
        <dbReference type="SAM" id="MobiDB-lite"/>
    </source>
</evidence>
<accession>A0A2G8JGX3</accession>
<dbReference type="PANTHER" id="PTHR45993:SF6">
    <property type="entry name" value="C2H2-TYPE DOMAIN-CONTAINING PROTEIN"/>
    <property type="match status" value="1"/>
</dbReference>
<dbReference type="GO" id="GO:0003700">
    <property type="term" value="F:DNA-binding transcription factor activity"/>
    <property type="evidence" value="ECO:0007669"/>
    <property type="project" value="TreeGrafter"/>
</dbReference>
<dbReference type="STRING" id="307972.A0A2G8JGX3"/>
<evidence type="ECO:0000256" key="5">
    <source>
        <dbReference type="ARBA" id="ARBA00022833"/>
    </source>
</evidence>
<evidence type="ECO:0000256" key="8">
    <source>
        <dbReference type="ARBA" id="ARBA00023242"/>
    </source>
</evidence>
<dbReference type="Proteomes" id="UP000230750">
    <property type="component" value="Unassembled WGS sequence"/>
</dbReference>
<dbReference type="PANTHER" id="PTHR45993">
    <property type="entry name" value="B-CELL LYMPHOMA/LEUKEMIA 11"/>
    <property type="match status" value="1"/>
</dbReference>
<dbReference type="AlphaFoldDB" id="A0A2G8JGX3"/>
<evidence type="ECO:0000256" key="6">
    <source>
        <dbReference type="ARBA" id="ARBA00023015"/>
    </source>
</evidence>
<keyword evidence="5" id="KW-0862">Zinc</keyword>
<dbReference type="InterPro" id="IPR013087">
    <property type="entry name" value="Znf_C2H2_type"/>
</dbReference>
<dbReference type="PROSITE" id="PS50157">
    <property type="entry name" value="ZINC_FINGER_C2H2_2"/>
    <property type="match status" value="1"/>
</dbReference>
<keyword evidence="6" id="KW-0805">Transcription regulation</keyword>
<feature type="domain" description="C2H2-type" evidence="11">
    <location>
        <begin position="158"/>
        <end position="185"/>
    </location>
</feature>
<sequence length="201" mass="22271">MEGKKLVEIQGEGNIKEELQKNTEIDDEAISADKEDEGDDRAVSRSDFAEMPEGMCDYVTIVASLGTDEDDQMDENEATGIRESGNSNSNMKIAKQEQETESSGSETLHEGGCEESSIPEHQNEAIPAASSGDHRQTVDEQRSLPESLDISNQIDKSLQCGFCGHIFGNQSLLEKHERLHTVVRPFKCQFCDKSYAHLQMS</sequence>
<keyword evidence="2" id="KW-0479">Metal-binding</keyword>
<evidence type="ECO:0000259" key="11">
    <source>
        <dbReference type="PROSITE" id="PS50157"/>
    </source>
</evidence>
<dbReference type="GO" id="GO:0005634">
    <property type="term" value="C:nucleus"/>
    <property type="evidence" value="ECO:0007669"/>
    <property type="project" value="UniProtKB-SubCell"/>
</dbReference>
<keyword evidence="7" id="KW-0804">Transcription</keyword>
<dbReference type="InterPro" id="IPR036236">
    <property type="entry name" value="Znf_C2H2_sf"/>
</dbReference>
<feature type="compositionally biased region" description="Acidic residues" evidence="10">
    <location>
        <begin position="67"/>
        <end position="77"/>
    </location>
</feature>
<evidence type="ECO:0000256" key="4">
    <source>
        <dbReference type="ARBA" id="ARBA00022771"/>
    </source>
</evidence>
<evidence type="ECO:0000313" key="13">
    <source>
        <dbReference type="Proteomes" id="UP000230750"/>
    </source>
</evidence>
<dbReference type="GO" id="GO:0008270">
    <property type="term" value="F:zinc ion binding"/>
    <property type="evidence" value="ECO:0007669"/>
    <property type="project" value="UniProtKB-KW"/>
</dbReference>
<evidence type="ECO:0000256" key="2">
    <source>
        <dbReference type="ARBA" id="ARBA00022723"/>
    </source>
</evidence>
<feature type="compositionally biased region" description="Basic and acidic residues" evidence="10">
    <location>
        <begin position="14"/>
        <end position="24"/>
    </location>
</feature>
<evidence type="ECO:0000256" key="7">
    <source>
        <dbReference type="ARBA" id="ARBA00023163"/>
    </source>
</evidence>
<keyword evidence="13" id="KW-1185">Reference proteome</keyword>
<comment type="subcellular location">
    <subcellularLocation>
        <location evidence="1">Nucleus</location>
    </subcellularLocation>
</comment>
<dbReference type="SUPFAM" id="SSF57667">
    <property type="entry name" value="beta-beta-alpha zinc fingers"/>
    <property type="match status" value="1"/>
</dbReference>
<organism evidence="12 13">
    <name type="scientific">Stichopus japonicus</name>
    <name type="common">Sea cucumber</name>
    <dbReference type="NCBI Taxonomy" id="307972"/>
    <lineage>
        <taxon>Eukaryota</taxon>
        <taxon>Metazoa</taxon>
        <taxon>Echinodermata</taxon>
        <taxon>Eleutherozoa</taxon>
        <taxon>Echinozoa</taxon>
        <taxon>Holothuroidea</taxon>
        <taxon>Aspidochirotacea</taxon>
        <taxon>Aspidochirotida</taxon>
        <taxon>Stichopodidae</taxon>
        <taxon>Apostichopus</taxon>
    </lineage>
</organism>
<proteinExistence type="predicted"/>